<evidence type="ECO:0000259" key="1">
    <source>
        <dbReference type="PROSITE" id="PS51465"/>
    </source>
</evidence>
<name>X1GIR4_9ZZZZ</name>
<dbReference type="AlphaFoldDB" id="X1GIR4"/>
<feature type="domain" description="Kazal-like" evidence="1">
    <location>
        <begin position="17"/>
        <end position="72"/>
    </location>
</feature>
<proteinExistence type="predicted"/>
<dbReference type="SUPFAM" id="SSF100895">
    <property type="entry name" value="Kazal-type serine protease inhibitors"/>
    <property type="match status" value="1"/>
</dbReference>
<accession>X1GIR4</accession>
<feature type="non-terminal residue" evidence="2">
    <location>
        <position position="146"/>
    </location>
</feature>
<reference evidence="2" key="1">
    <citation type="journal article" date="2014" name="Front. Microbiol.">
        <title>High frequency of phylogenetically diverse reductive dehalogenase-homologous genes in deep subseafloor sedimentary metagenomes.</title>
        <authorList>
            <person name="Kawai M."/>
            <person name="Futagami T."/>
            <person name="Toyoda A."/>
            <person name="Takaki Y."/>
            <person name="Nishi S."/>
            <person name="Hori S."/>
            <person name="Arai W."/>
            <person name="Tsubouchi T."/>
            <person name="Morono Y."/>
            <person name="Uchiyama I."/>
            <person name="Ito T."/>
            <person name="Fujiyama A."/>
            <person name="Inagaki F."/>
            <person name="Takami H."/>
        </authorList>
    </citation>
    <scope>NUCLEOTIDE SEQUENCE</scope>
    <source>
        <strain evidence="2">Expedition CK06-06</strain>
    </source>
</reference>
<evidence type="ECO:0000313" key="2">
    <source>
        <dbReference type="EMBL" id="GAH44745.1"/>
    </source>
</evidence>
<dbReference type="Gene3D" id="3.30.60.30">
    <property type="match status" value="1"/>
</dbReference>
<dbReference type="InterPro" id="IPR036058">
    <property type="entry name" value="Kazal_dom_sf"/>
</dbReference>
<organism evidence="2">
    <name type="scientific">marine sediment metagenome</name>
    <dbReference type="NCBI Taxonomy" id="412755"/>
    <lineage>
        <taxon>unclassified sequences</taxon>
        <taxon>metagenomes</taxon>
        <taxon>ecological metagenomes</taxon>
    </lineage>
</organism>
<dbReference type="PROSITE" id="PS51465">
    <property type="entry name" value="KAZAL_2"/>
    <property type="match status" value="1"/>
</dbReference>
<dbReference type="InterPro" id="IPR002350">
    <property type="entry name" value="Kazal_dom"/>
</dbReference>
<protein>
    <recommendedName>
        <fullName evidence="1">Kazal-like domain-containing protein</fullName>
    </recommendedName>
</protein>
<gene>
    <name evidence="2" type="ORF">S03H2_11907</name>
</gene>
<sequence length="146" mass="15565">MKYYFSFVILALSVAGLHAQTPCFDASLVDPTGFCPLVFDPVCGCDGLTYDNWCFAEVTGGNTSWVDGPCSFSSSDCLDLAPVDFGACEMVMGIVVIDGQCSYLSGCGWEVDGVDYSAYGFESMADCANACPENVSCFDLTEMDFG</sequence>
<dbReference type="EMBL" id="BARU01006062">
    <property type="protein sequence ID" value="GAH44745.1"/>
    <property type="molecule type" value="Genomic_DNA"/>
</dbReference>
<dbReference type="Pfam" id="PF00050">
    <property type="entry name" value="Kazal_1"/>
    <property type="match status" value="1"/>
</dbReference>
<comment type="caution">
    <text evidence="2">The sequence shown here is derived from an EMBL/GenBank/DDBJ whole genome shotgun (WGS) entry which is preliminary data.</text>
</comment>